<evidence type="ECO:0000313" key="1">
    <source>
        <dbReference type="EMBL" id="VAX26127.1"/>
    </source>
</evidence>
<sequence length="81" mass="9464">MTDNQSIKEPEGVALRYEHLPFQKRRSTKPVEIQLKLVTSDFETPRNIKSVTLTLSSLDEAWHIFEDLTHMAWEKIIEKPA</sequence>
<dbReference type="AlphaFoldDB" id="A0A3B1DBT7"/>
<accession>A0A3B1DBT7</accession>
<reference evidence="1" key="1">
    <citation type="submission" date="2018-06" db="EMBL/GenBank/DDBJ databases">
        <authorList>
            <person name="Zhirakovskaya E."/>
        </authorList>
    </citation>
    <scope>NUCLEOTIDE SEQUENCE</scope>
</reference>
<name>A0A3B1DBT7_9ZZZZ</name>
<proteinExistence type="predicted"/>
<gene>
    <name evidence="1" type="ORF">MNBD_NITROSPIRAE01-1157</name>
</gene>
<protein>
    <submittedName>
        <fullName evidence="1">Uncharacterized protein</fullName>
    </submittedName>
</protein>
<organism evidence="1">
    <name type="scientific">hydrothermal vent metagenome</name>
    <dbReference type="NCBI Taxonomy" id="652676"/>
    <lineage>
        <taxon>unclassified sequences</taxon>
        <taxon>metagenomes</taxon>
        <taxon>ecological metagenomes</taxon>
    </lineage>
</organism>
<dbReference type="EMBL" id="UOGF01000007">
    <property type="protein sequence ID" value="VAX26127.1"/>
    <property type="molecule type" value="Genomic_DNA"/>
</dbReference>